<name>A0A1R2BTX3_9CILI</name>
<organism evidence="1 2">
    <name type="scientific">Stentor coeruleus</name>
    <dbReference type="NCBI Taxonomy" id="5963"/>
    <lineage>
        <taxon>Eukaryota</taxon>
        <taxon>Sar</taxon>
        <taxon>Alveolata</taxon>
        <taxon>Ciliophora</taxon>
        <taxon>Postciliodesmatophora</taxon>
        <taxon>Heterotrichea</taxon>
        <taxon>Heterotrichida</taxon>
        <taxon>Stentoridae</taxon>
        <taxon>Stentor</taxon>
    </lineage>
</organism>
<sequence length="240" mass="27418">MEPKIERASFPSFWISPDVNLFDTPSNRIITRPKHKRCNSGKASPYEDQTSLLKLKSALKTITRKHSPNSSAKLKKSPYQSISFKASKVLVPTPALKKKKVLKTVKKKKPKIVDEKLKELCKEKCKKAPKIYQNQIFCDLYDSKGNHDRAMETFEISATKTRIEDESLIKEAKFIISSNLETEQDNTEYTSVVKPPENSFLAQSDKNIKNNHLELFAKLQNLAAERDSSEEFSSNSKSYE</sequence>
<accession>A0A1R2BTX3</accession>
<comment type="caution">
    <text evidence="1">The sequence shown here is derived from an EMBL/GenBank/DDBJ whole genome shotgun (WGS) entry which is preliminary data.</text>
</comment>
<gene>
    <name evidence="1" type="ORF">SteCoe_19715</name>
</gene>
<dbReference type="AlphaFoldDB" id="A0A1R2BTX3"/>
<evidence type="ECO:0000313" key="2">
    <source>
        <dbReference type="Proteomes" id="UP000187209"/>
    </source>
</evidence>
<proteinExistence type="predicted"/>
<dbReference type="EMBL" id="MPUH01000438">
    <property type="protein sequence ID" value="OMJ80117.1"/>
    <property type="molecule type" value="Genomic_DNA"/>
</dbReference>
<dbReference type="Proteomes" id="UP000187209">
    <property type="component" value="Unassembled WGS sequence"/>
</dbReference>
<keyword evidence="2" id="KW-1185">Reference proteome</keyword>
<reference evidence="1 2" key="1">
    <citation type="submission" date="2016-11" db="EMBL/GenBank/DDBJ databases">
        <title>The macronuclear genome of Stentor coeruleus: a giant cell with tiny introns.</title>
        <authorList>
            <person name="Slabodnick M."/>
            <person name="Ruby J.G."/>
            <person name="Reiff S.B."/>
            <person name="Swart E.C."/>
            <person name="Gosai S."/>
            <person name="Prabakaran S."/>
            <person name="Witkowska E."/>
            <person name="Larue G.E."/>
            <person name="Fisher S."/>
            <person name="Freeman R.M."/>
            <person name="Gunawardena J."/>
            <person name="Chu W."/>
            <person name="Stover N.A."/>
            <person name="Gregory B.D."/>
            <person name="Nowacki M."/>
            <person name="Derisi J."/>
            <person name="Roy S.W."/>
            <person name="Marshall W.F."/>
            <person name="Sood P."/>
        </authorList>
    </citation>
    <scope>NUCLEOTIDE SEQUENCE [LARGE SCALE GENOMIC DNA]</scope>
    <source>
        <strain evidence="1">WM001</strain>
    </source>
</reference>
<evidence type="ECO:0000313" key="1">
    <source>
        <dbReference type="EMBL" id="OMJ80117.1"/>
    </source>
</evidence>
<protein>
    <submittedName>
        <fullName evidence="1">Uncharacterized protein</fullName>
    </submittedName>
</protein>